<dbReference type="PANTHER" id="PTHR13793">
    <property type="entry name" value="PHD FINGER PROTEINS"/>
    <property type="match status" value="1"/>
</dbReference>
<keyword evidence="3" id="KW-0862">Zinc</keyword>
<dbReference type="SUPFAM" id="SSF57903">
    <property type="entry name" value="FYVE/PHD zinc finger"/>
    <property type="match status" value="1"/>
</dbReference>
<keyword evidence="5" id="KW-0175">Coiled coil</keyword>
<dbReference type="Pfam" id="PF13831">
    <property type="entry name" value="PHD_2"/>
    <property type="match status" value="1"/>
</dbReference>
<evidence type="ECO:0000256" key="6">
    <source>
        <dbReference type="SAM" id="MobiDB-lite"/>
    </source>
</evidence>
<sequence length="494" mass="54393">MLGGCCVCLDERGWAENPLVYCDGQVCTIAVHQACYGIVDVPSGPWFCRKCELNEQKENIACDLCPHQDGALKKTDSGGWAHVVCALYIPEIEFGNVSTMEPIVLSKIPQERFDKECYICAEKNSTKKSRGACMDCAKAGCKLNFHVTCAQISGLLCEEAGSSNTTKYCGYCAHHLSKGKKMNPFKSLACSKVYKLSSSSEEASPVKELQRDLLQQDIEEPLQESNIPTAVTTDTTSTSSTTNITCEPDTIDSNPTEANVTSLHPLSTLAEAAACAIEHEKEIRKSIESCQDKQAVMKKKRQPINKGEGFKKLKRNIKKQQDESSRLKKKPKVIEPPPERQSANSNEMPSILEDVGYAVAPKHSVISLSSFGDASIIPSEPADIGRPKSVTPNPNTRIDGLTAMEHLIGQQRNDLLQFFQEFGSPDVAPVLDSLQRIREENSKLERTIDKLAHRRDQLLALKAKLSIPFKNTHISGGVVAKPELRIDNKPFSQT</sequence>
<dbReference type="InterPro" id="IPR034732">
    <property type="entry name" value="EPHD"/>
</dbReference>
<proteinExistence type="evidence at transcript level"/>
<dbReference type="InterPro" id="IPR013083">
    <property type="entry name" value="Znf_RING/FYVE/PHD"/>
</dbReference>
<evidence type="ECO:0000256" key="5">
    <source>
        <dbReference type="SAM" id="Coils"/>
    </source>
</evidence>
<evidence type="ECO:0000259" key="7">
    <source>
        <dbReference type="PROSITE" id="PS50016"/>
    </source>
</evidence>
<dbReference type="GO" id="GO:0006357">
    <property type="term" value="P:regulation of transcription by RNA polymerase II"/>
    <property type="evidence" value="ECO:0007669"/>
    <property type="project" value="TreeGrafter"/>
</dbReference>
<keyword evidence="1" id="KW-0479">Metal-binding</keyword>
<evidence type="ECO:0000256" key="4">
    <source>
        <dbReference type="PROSITE-ProRule" id="PRU00146"/>
    </source>
</evidence>
<dbReference type="PANTHER" id="PTHR13793:SF164">
    <property type="entry name" value="ALHAMBRA, ISOFORM P"/>
    <property type="match status" value="1"/>
</dbReference>
<feature type="region of interest" description="Disordered" evidence="6">
    <location>
        <begin position="231"/>
        <end position="254"/>
    </location>
</feature>
<dbReference type="Gene3D" id="3.30.40.10">
    <property type="entry name" value="Zinc/RING finger domain, C3HC4 (zinc finger)"/>
    <property type="match status" value="2"/>
</dbReference>
<accession>A0A6F9DK89</accession>
<reference evidence="9" key="1">
    <citation type="submission" date="2020-04" db="EMBL/GenBank/DDBJ databases">
        <authorList>
            <person name="Neveu A P."/>
        </authorList>
    </citation>
    <scope>NUCLEOTIDE SEQUENCE</scope>
    <source>
        <tissue evidence="9">Whole embryo</tissue>
    </source>
</reference>
<dbReference type="SMART" id="SM00249">
    <property type="entry name" value="PHD"/>
    <property type="match status" value="2"/>
</dbReference>
<dbReference type="GO" id="GO:0008270">
    <property type="term" value="F:zinc ion binding"/>
    <property type="evidence" value="ECO:0007669"/>
    <property type="project" value="UniProtKB-KW"/>
</dbReference>
<protein>
    <submittedName>
        <fullName evidence="9">AF10-like protein</fullName>
    </submittedName>
</protein>
<dbReference type="PROSITE" id="PS51805">
    <property type="entry name" value="EPHD"/>
    <property type="match status" value="1"/>
</dbReference>
<evidence type="ECO:0000313" key="9">
    <source>
        <dbReference type="EMBL" id="CAB3263867.1"/>
    </source>
</evidence>
<name>A0A6F9DK89_9ASCI</name>
<dbReference type="GO" id="GO:0005634">
    <property type="term" value="C:nucleus"/>
    <property type="evidence" value="ECO:0007669"/>
    <property type="project" value="TreeGrafter"/>
</dbReference>
<feature type="compositionally biased region" description="Low complexity" evidence="6">
    <location>
        <begin position="231"/>
        <end position="245"/>
    </location>
</feature>
<feature type="domain" description="PHD-type" evidence="8">
    <location>
        <begin position="59"/>
        <end position="176"/>
    </location>
</feature>
<keyword evidence="2 4" id="KW-0863">Zinc-finger</keyword>
<gene>
    <name evidence="9" type="primary">Mllt10</name>
</gene>
<evidence type="ECO:0000256" key="1">
    <source>
        <dbReference type="ARBA" id="ARBA00022723"/>
    </source>
</evidence>
<dbReference type="InterPro" id="IPR050701">
    <property type="entry name" value="Histone_Mod_Regulator"/>
</dbReference>
<feature type="coiled-coil region" evidence="5">
    <location>
        <begin position="434"/>
        <end position="461"/>
    </location>
</feature>
<feature type="region of interest" description="Disordered" evidence="6">
    <location>
        <begin position="294"/>
        <end position="346"/>
    </location>
</feature>
<evidence type="ECO:0000259" key="8">
    <source>
        <dbReference type="PROSITE" id="PS51805"/>
    </source>
</evidence>
<dbReference type="GO" id="GO:0042393">
    <property type="term" value="F:histone binding"/>
    <property type="evidence" value="ECO:0007669"/>
    <property type="project" value="TreeGrafter"/>
</dbReference>
<dbReference type="Pfam" id="PF13832">
    <property type="entry name" value="zf-HC5HC2H_2"/>
    <property type="match status" value="1"/>
</dbReference>
<dbReference type="EMBL" id="LR788005">
    <property type="protein sequence ID" value="CAB3263867.1"/>
    <property type="molecule type" value="mRNA"/>
</dbReference>
<dbReference type="CDD" id="cd15574">
    <property type="entry name" value="PHD_AF10_AF17"/>
    <property type="match status" value="1"/>
</dbReference>
<dbReference type="InterPro" id="IPR001965">
    <property type="entry name" value="Znf_PHD"/>
</dbReference>
<evidence type="ECO:0000256" key="2">
    <source>
        <dbReference type="ARBA" id="ARBA00022771"/>
    </source>
</evidence>
<dbReference type="InterPro" id="IPR049781">
    <property type="entry name" value="AF10/AF17_PHD"/>
</dbReference>
<dbReference type="InterPro" id="IPR011011">
    <property type="entry name" value="Znf_FYVE_PHD"/>
</dbReference>
<feature type="domain" description="PHD-type" evidence="7">
    <location>
        <begin position="2"/>
        <end position="54"/>
    </location>
</feature>
<organism evidence="9">
    <name type="scientific">Phallusia mammillata</name>
    <dbReference type="NCBI Taxonomy" id="59560"/>
    <lineage>
        <taxon>Eukaryota</taxon>
        <taxon>Metazoa</taxon>
        <taxon>Chordata</taxon>
        <taxon>Tunicata</taxon>
        <taxon>Ascidiacea</taxon>
        <taxon>Phlebobranchia</taxon>
        <taxon>Ascidiidae</taxon>
        <taxon>Phallusia</taxon>
    </lineage>
</organism>
<dbReference type="AlphaFoldDB" id="A0A6F9DK89"/>
<dbReference type="GO" id="GO:0031491">
    <property type="term" value="F:nucleosome binding"/>
    <property type="evidence" value="ECO:0007669"/>
    <property type="project" value="TreeGrafter"/>
</dbReference>
<dbReference type="InterPro" id="IPR019787">
    <property type="entry name" value="Znf_PHD-finger"/>
</dbReference>
<dbReference type="PROSITE" id="PS50016">
    <property type="entry name" value="ZF_PHD_2"/>
    <property type="match status" value="1"/>
</dbReference>
<evidence type="ECO:0000256" key="3">
    <source>
        <dbReference type="ARBA" id="ARBA00022833"/>
    </source>
</evidence>